<protein>
    <submittedName>
        <fullName evidence="1">Uncharacterized protein</fullName>
    </submittedName>
</protein>
<keyword evidence="2" id="KW-1185">Reference proteome</keyword>
<reference evidence="1 2" key="1">
    <citation type="journal article" date="2019" name="Commun. Biol.">
        <title>The bagworm genome reveals a unique fibroin gene that provides high tensile strength.</title>
        <authorList>
            <person name="Kono N."/>
            <person name="Nakamura H."/>
            <person name="Ohtoshi R."/>
            <person name="Tomita M."/>
            <person name="Numata K."/>
            <person name="Arakawa K."/>
        </authorList>
    </citation>
    <scope>NUCLEOTIDE SEQUENCE [LARGE SCALE GENOMIC DNA]</scope>
</reference>
<comment type="caution">
    <text evidence="1">The sequence shown here is derived from an EMBL/GenBank/DDBJ whole genome shotgun (WGS) entry which is preliminary data.</text>
</comment>
<accession>A0A4C1YXQ0</accession>
<organism evidence="1 2">
    <name type="scientific">Eumeta variegata</name>
    <name type="common">Bagworm moth</name>
    <name type="synonym">Eumeta japonica</name>
    <dbReference type="NCBI Taxonomy" id="151549"/>
    <lineage>
        <taxon>Eukaryota</taxon>
        <taxon>Metazoa</taxon>
        <taxon>Ecdysozoa</taxon>
        <taxon>Arthropoda</taxon>
        <taxon>Hexapoda</taxon>
        <taxon>Insecta</taxon>
        <taxon>Pterygota</taxon>
        <taxon>Neoptera</taxon>
        <taxon>Endopterygota</taxon>
        <taxon>Lepidoptera</taxon>
        <taxon>Glossata</taxon>
        <taxon>Ditrysia</taxon>
        <taxon>Tineoidea</taxon>
        <taxon>Psychidae</taxon>
        <taxon>Oiketicinae</taxon>
        <taxon>Eumeta</taxon>
    </lineage>
</organism>
<dbReference type="Proteomes" id="UP000299102">
    <property type="component" value="Unassembled WGS sequence"/>
</dbReference>
<dbReference type="EMBL" id="BGZK01001486">
    <property type="protein sequence ID" value="GBP80868.1"/>
    <property type="molecule type" value="Genomic_DNA"/>
</dbReference>
<dbReference type="AlphaFoldDB" id="A0A4C1YXQ0"/>
<gene>
    <name evidence="1" type="ORF">EVAR_54905_1</name>
</gene>
<evidence type="ECO:0000313" key="1">
    <source>
        <dbReference type="EMBL" id="GBP80868.1"/>
    </source>
</evidence>
<proteinExistence type="predicted"/>
<name>A0A4C1YXQ0_EUMVA</name>
<sequence length="77" mass="8051">MEAGGAHAHFLCAYVSGRFQARFGTASHDFSLPTILSTVVGNERLCTTTTVRAARCDGQAGHVSSGLTHGFAQINKG</sequence>
<evidence type="ECO:0000313" key="2">
    <source>
        <dbReference type="Proteomes" id="UP000299102"/>
    </source>
</evidence>